<evidence type="ECO:0000313" key="4">
    <source>
        <dbReference type="Proteomes" id="UP000192095"/>
    </source>
</evidence>
<dbReference type="EMBL" id="CP015902">
    <property type="protein sequence ID" value="ARE21250.1"/>
    <property type="molecule type" value="Genomic_DNA"/>
</dbReference>
<dbReference type="Pfam" id="PF03237">
    <property type="entry name" value="Terminase_6N"/>
    <property type="match status" value="1"/>
</dbReference>
<sequence length="411" mass="47404">MISDIYSKKQIDVLKQTVNKDWFIALLHGAKRSGKTKMNNDLFLFELRRVRKIADEEGVKEPMYILAGVSSNTINKNILQELYNMYNIEPKFDKHNNFKLFGVKVVQAYTGNIGGVGAIRGMTAYGAYVNEASLAKQEVFAEIVSRCSGNGARILADTNPDNPEHWLKKEYIDKPNENVKAFHFELDDNTFLSERYRENIKAATPSGMFYDRDIKGLWVSADGVVYQDFDSNKHYIQSKDLPKLSTFYCGVDWGYEHWGSIVVIGETDDGTAYLIEEHAKQHEEIPYWIDVAKSIQERYGSRIPFYCDSARPEHINAFKREHIEAFNGDKARLTGVEAVARRFKKDKLFICRDKVEKFPNEIYQYVWDEKKGEPIKLFDDVLDSLRYAIYSNEVRNGKTAEIVNKVGFGFY</sequence>
<name>A0A1V0P3I6_LACLL</name>
<dbReference type="Gene3D" id="3.40.50.300">
    <property type="entry name" value="P-loop containing nucleotide triphosphate hydrolases"/>
    <property type="match status" value="1"/>
</dbReference>
<gene>
    <name evidence="3" type="ORF">LLUC06_1707</name>
</gene>
<dbReference type="Pfam" id="PF17289">
    <property type="entry name" value="Terminase_6C"/>
    <property type="match status" value="1"/>
</dbReference>
<dbReference type="RefSeq" id="WP_081213610.1">
    <property type="nucleotide sequence ID" value="NZ_CP015902.2"/>
</dbReference>
<proteinExistence type="predicted"/>
<dbReference type="Gene3D" id="3.30.420.280">
    <property type="match status" value="1"/>
</dbReference>
<dbReference type="InterPro" id="IPR035421">
    <property type="entry name" value="Terminase_6C"/>
</dbReference>
<protein>
    <submittedName>
        <fullName evidence="3">PBSX family phage terminase large subunit</fullName>
    </submittedName>
</protein>
<dbReference type="InterPro" id="IPR006437">
    <property type="entry name" value="Phage_terminase_lsu"/>
</dbReference>
<keyword evidence="1" id="KW-1188">Viral release from host cell</keyword>
<evidence type="ECO:0000256" key="1">
    <source>
        <dbReference type="ARBA" id="ARBA00022612"/>
    </source>
</evidence>
<feature type="domain" description="Terminase large subunit gp17-like C-terminal" evidence="2">
    <location>
        <begin position="250"/>
        <end position="390"/>
    </location>
</feature>
<evidence type="ECO:0000259" key="2">
    <source>
        <dbReference type="Pfam" id="PF17289"/>
    </source>
</evidence>
<reference evidence="3 4" key="1">
    <citation type="journal article" date="2017" name="BMC Genomics">
        <title>Comparative and functional genomics of the Lactococcus lactis taxon; insights into evolution and niche adaptation.</title>
        <authorList>
            <person name="Kelleher P."/>
            <person name="Bottacini F."/>
            <person name="Mahony J."/>
            <person name="Kilcawley K.N."/>
            <person name="van Sinderen D."/>
        </authorList>
    </citation>
    <scope>NUCLEOTIDE SEQUENCE [LARGE SCALE GENOMIC DNA]</scope>
    <source>
        <strain evidence="3 4">UC06</strain>
    </source>
</reference>
<accession>A0A1V0P3I6</accession>
<dbReference type="AlphaFoldDB" id="A0A1V0P3I6"/>
<dbReference type="NCBIfam" id="TIGR01547">
    <property type="entry name" value="phage_term_2"/>
    <property type="match status" value="1"/>
</dbReference>
<dbReference type="Proteomes" id="UP000192095">
    <property type="component" value="Chromosome"/>
</dbReference>
<evidence type="ECO:0000313" key="3">
    <source>
        <dbReference type="EMBL" id="ARE21250.1"/>
    </source>
</evidence>
<dbReference type="InterPro" id="IPR027417">
    <property type="entry name" value="P-loop_NTPase"/>
</dbReference>
<organism evidence="3 4">
    <name type="scientific">Lactococcus lactis subsp. lactis</name>
    <name type="common">Streptococcus lactis</name>
    <dbReference type="NCBI Taxonomy" id="1360"/>
    <lineage>
        <taxon>Bacteria</taxon>
        <taxon>Bacillati</taxon>
        <taxon>Bacillota</taxon>
        <taxon>Bacilli</taxon>
        <taxon>Lactobacillales</taxon>
        <taxon>Streptococcaceae</taxon>
        <taxon>Lactococcus</taxon>
    </lineage>
</organism>